<dbReference type="InterPro" id="IPR052528">
    <property type="entry name" value="Sugar_transport-like"/>
</dbReference>
<dbReference type="PANTHER" id="PTHR23526:SF2">
    <property type="entry name" value="MAJOR FACILITATOR SUPERFAMILY (MFS) PROFILE DOMAIN-CONTAINING PROTEIN"/>
    <property type="match status" value="1"/>
</dbReference>
<organism evidence="5 6">
    <name type="scientific">Cerasicoccus arenae</name>
    <dbReference type="NCBI Taxonomy" id="424488"/>
    <lineage>
        <taxon>Bacteria</taxon>
        <taxon>Pseudomonadati</taxon>
        <taxon>Verrucomicrobiota</taxon>
        <taxon>Opitutia</taxon>
        <taxon>Puniceicoccales</taxon>
        <taxon>Cerasicoccaceae</taxon>
        <taxon>Cerasicoccus</taxon>
    </lineage>
</organism>
<reference evidence="5" key="1">
    <citation type="journal article" date="2014" name="Int. J. Syst. Evol. Microbiol.">
        <title>Complete genome sequence of Corynebacterium casei LMG S-19264T (=DSM 44701T), isolated from a smear-ripened cheese.</title>
        <authorList>
            <consortium name="US DOE Joint Genome Institute (JGI-PGF)"/>
            <person name="Walter F."/>
            <person name="Albersmeier A."/>
            <person name="Kalinowski J."/>
            <person name="Ruckert C."/>
        </authorList>
    </citation>
    <scope>NUCLEOTIDE SEQUENCE</scope>
    <source>
        <strain evidence="5">KCTC 12870</strain>
    </source>
</reference>
<dbReference type="PANTHER" id="PTHR23526">
    <property type="entry name" value="INTEGRAL MEMBRANE TRANSPORT PROTEIN-RELATED"/>
    <property type="match status" value="1"/>
</dbReference>
<feature type="transmembrane region" description="Helical" evidence="4">
    <location>
        <begin position="377"/>
        <end position="397"/>
    </location>
</feature>
<dbReference type="EMBL" id="BMXG01000007">
    <property type="protein sequence ID" value="GHB99180.1"/>
    <property type="molecule type" value="Genomic_DNA"/>
</dbReference>
<evidence type="ECO:0000256" key="3">
    <source>
        <dbReference type="ARBA" id="ARBA00023136"/>
    </source>
</evidence>
<feature type="transmembrane region" description="Helical" evidence="4">
    <location>
        <begin position="218"/>
        <end position="238"/>
    </location>
</feature>
<feature type="transmembrane region" description="Helical" evidence="4">
    <location>
        <begin position="258"/>
        <end position="280"/>
    </location>
</feature>
<keyword evidence="2 4" id="KW-1133">Transmembrane helix</keyword>
<evidence type="ECO:0000313" key="6">
    <source>
        <dbReference type="Proteomes" id="UP000642829"/>
    </source>
</evidence>
<evidence type="ECO:0000256" key="2">
    <source>
        <dbReference type="ARBA" id="ARBA00022989"/>
    </source>
</evidence>
<feature type="transmembrane region" description="Helical" evidence="4">
    <location>
        <begin position="171"/>
        <end position="190"/>
    </location>
</feature>
<sequence>MSRQTDNATTTYLYDRLRAPFQGICDAGWITFALLIVIRGYGADQGTVADLIKGLITASSFIGLLLTAVCIALVGKTGWRATSIVSVYLSIAGVLLLASALVNSLIAFTLLFVVASIIFNQQAPMMIRAYSSNYSPTERGQKVSTVLVIVAGCGAVYSFLGGRLLDWNFNLYPLILIVIAISCFISASLIHRIPSEPLTQAETGNPFRSFSLIWKDKLFGWLLMSWALMGFANIMTIPIRVEILANPDYGINASNEQIALATFIIPAVARVLSGKVWGALFDRMNFILWRICVNSCFFIGLLLFFSGMNLPVIYLGATFIGLGMGGGMIGWNLWVTKIAPLEKVSAYMSIHTMLTGLRGVIAPFVGYLVLTSFSSQAVGWLAASLVIASSTMFALLWRNDRFRRAA</sequence>
<feature type="transmembrane region" description="Helical" evidence="4">
    <location>
        <begin position="140"/>
        <end position="159"/>
    </location>
</feature>
<dbReference type="GO" id="GO:0022857">
    <property type="term" value="F:transmembrane transporter activity"/>
    <property type="evidence" value="ECO:0007669"/>
    <property type="project" value="InterPro"/>
</dbReference>
<dbReference type="AlphaFoldDB" id="A0A8J3DB31"/>
<keyword evidence="3 4" id="KW-0472">Membrane</keyword>
<keyword evidence="6" id="KW-1185">Reference proteome</keyword>
<accession>A0A8J3DB31</accession>
<evidence type="ECO:0000256" key="4">
    <source>
        <dbReference type="SAM" id="Phobius"/>
    </source>
</evidence>
<dbReference type="InterPro" id="IPR036259">
    <property type="entry name" value="MFS_trans_sf"/>
</dbReference>
<dbReference type="RefSeq" id="WP_189513392.1">
    <property type="nucleotide sequence ID" value="NZ_BMXG01000007.1"/>
</dbReference>
<evidence type="ECO:0008006" key="7">
    <source>
        <dbReference type="Google" id="ProtNLM"/>
    </source>
</evidence>
<feature type="transmembrane region" description="Helical" evidence="4">
    <location>
        <begin position="54"/>
        <end position="75"/>
    </location>
</feature>
<evidence type="ECO:0000313" key="5">
    <source>
        <dbReference type="EMBL" id="GHB99180.1"/>
    </source>
</evidence>
<dbReference type="InterPro" id="IPR011701">
    <property type="entry name" value="MFS"/>
</dbReference>
<comment type="caution">
    <text evidence="5">The sequence shown here is derived from an EMBL/GenBank/DDBJ whole genome shotgun (WGS) entry which is preliminary data.</text>
</comment>
<reference evidence="5" key="2">
    <citation type="submission" date="2020-09" db="EMBL/GenBank/DDBJ databases">
        <authorList>
            <person name="Sun Q."/>
            <person name="Kim S."/>
        </authorList>
    </citation>
    <scope>NUCLEOTIDE SEQUENCE</scope>
    <source>
        <strain evidence="5">KCTC 12870</strain>
    </source>
</reference>
<dbReference type="Gene3D" id="1.20.1250.20">
    <property type="entry name" value="MFS general substrate transporter like domains"/>
    <property type="match status" value="1"/>
</dbReference>
<dbReference type="Proteomes" id="UP000642829">
    <property type="component" value="Unassembled WGS sequence"/>
</dbReference>
<dbReference type="SUPFAM" id="SSF103473">
    <property type="entry name" value="MFS general substrate transporter"/>
    <property type="match status" value="1"/>
</dbReference>
<keyword evidence="1 4" id="KW-0812">Transmembrane</keyword>
<dbReference type="Pfam" id="PF07690">
    <property type="entry name" value="MFS_1"/>
    <property type="match status" value="1"/>
</dbReference>
<feature type="transmembrane region" description="Helical" evidence="4">
    <location>
        <begin position="346"/>
        <end position="365"/>
    </location>
</feature>
<name>A0A8J3DB31_9BACT</name>
<feature type="transmembrane region" description="Helical" evidence="4">
    <location>
        <begin position="87"/>
        <end position="119"/>
    </location>
</feature>
<gene>
    <name evidence="5" type="ORF">GCM10007047_14150</name>
</gene>
<protein>
    <recommendedName>
        <fullName evidence="7">MFS transporter</fullName>
    </recommendedName>
</protein>
<proteinExistence type="predicted"/>
<feature type="transmembrane region" description="Helical" evidence="4">
    <location>
        <begin position="312"/>
        <end position="334"/>
    </location>
</feature>
<feature type="transmembrane region" description="Helical" evidence="4">
    <location>
        <begin position="20"/>
        <end position="42"/>
    </location>
</feature>
<evidence type="ECO:0000256" key="1">
    <source>
        <dbReference type="ARBA" id="ARBA00022692"/>
    </source>
</evidence>
<feature type="transmembrane region" description="Helical" evidence="4">
    <location>
        <begin position="287"/>
        <end position="306"/>
    </location>
</feature>